<name>A0A5B9DLJ4_9HYPH</name>
<dbReference type="SUPFAM" id="SSF53850">
    <property type="entry name" value="Periplasmic binding protein-like II"/>
    <property type="match status" value="1"/>
</dbReference>
<comment type="subcellular location">
    <subcellularLocation>
        <location evidence="1 5">Periplasm</location>
    </subcellularLocation>
</comment>
<organism evidence="6 7">
    <name type="scientific">Paradevosia tibetensis</name>
    <dbReference type="NCBI Taxonomy" id="1447062"/>
    <lineage>
        <taxon>Bacteria</taxon>
        <taxon>Pseudomonadati</taxon>
        <taxon>Pseudomonadota</taxon>
        <taxon>Alphaproteobacteria</taxon>
        <taxon>Hyphomicrobiales</taxon>
        <taxon>Devosiaceae</taxon>
        <taxon>Paradevosia</taxon>
    </lineage>
</organism>
<evidence type="ECO:0000313" key="7">
    <source>
        <dbReference type="Proteomes" id="UP000321062"/>
    </source>
</evidence>
<evidence type="ECO:0000256" key="3">
    <source>
        <dbReference type="ARBA" id="ARBA00022729"/>
    </source>
</evidence>
<dbReference type="GO" id="GO:0015846">
    <property type="term" value="P:polyamine transport"/>
    <property type="evidence" value="ECO:0007669"/>
    <property type="project" value="InterPro"/>
</dbReference>
<dbReference type="KEGG" id="yti:FNA67_07560"/>
<dbReference type="PIRSF" id="PIRSF019574">
    <property type="entry name" value="Periplasmic_polyamine_BP"/>
    <property type="match status" value="1"/>
</dbReference>
<dbReference type="PANTHER" id="PTHR30222">
    <property type="entry name" value="SPERMIDINE/PUTRESCINE-BINDING PERIPLASMIC PROTEIN"/>
    <property type="match status" value="1"/>
</dbReference>
<dbReference type="PANTHER" id="PTHR30222:SF17">
    <property type="entry name" value="SPERMIDINE_PUTRESCINE-BINDING PERIPLASMIC PROTEIN"/>
    <property type="match status" value="1"/>
</dbReference>
<evidence type="ECO:0000256" key="1">
    <source>
        <dbReference type="ARBA" id="ARBA00004418"/>
    </source>
</evidence>
<dbReference type="Pfam" id="PF13416">
    <property type="entry name" value="SBP_bac_8"/>
    <property type="match status" value="1"/>
</dbReference>
<gene>
    <name evidence="6" type="ORF">FNA67_07560</name>
</gene>
<keyword evidence="2 5" id="KW-0813">Transport</keyword>
<keyword evidence="7" id="KW-1185">Reference proteome</keyword>
<dbReference type="EMBL" id="CP041690">
    <property type="protein sequence ID" value="QEE20037.1"/>
    <property type="molecule type" value="Genomic_DNA"/>
</dbReference>
<keyword evidence="4 5" id="KW-0574">Periplasm</keyword>
<dbReference type="GO" id="GO:0042597">
    <property type="term" value="C:periplasmic space"/>
    <property type="evidence" value="ECO:0007669"/>
    <property type="project" value="UniProtKB-SubCell"/>
</dbReference>
<evidence type="ECO:0000256" key="4">
    <source>
        <dbReference type="ARBA" id="ARBA00022764"/>
    </source>
</evidence>
<sequence length="357" mass="39108">MTTRTTTGTSALKRLARGLLIGTAAALSFAGAALADGELNVFNWGEYINPEVLKAFEAETGIKVNLSTYSSNEEMLAKVQGGATGYDIVFPSVWMQDIMAKLDLLEKTDINQYEGFKNIDPNFLRAKSDPKGEYCLPYAWGTVGIVYNKKVLGKDITGWKDLLATVKEKGLKIGLLDDMREVISVGLILNGKSVNTTDPNDLAQAADTVIAMKPDVAAFSYDTRPMVMAGELAAAHAFVGAMIDVFANPELEGYVIPEEGATMYQEDICVLKTSPNKENAKKFLEFYTKPEIVALNIAQQTNGTANVPARTMTPPQIAQSQEINPPEDVMKRLQIFEDLGQAVRLYDRTWTKIKTAE</sequence>
<dbReference type="PRINTS" id="PR00909">
    <property type="entry name" value="SPERMDNBNDNG"/>
</dbReference>
<evidence type="ECO:0000256" key="2">
    <source>
        <dbReference type="ARBA" id="ARBA00022448"/>
    </source>
</evidence>
<dbReference type="RefSeq" id="WP_049704613.1">
    <property type="nucleotide sequence ID" value="NZ_BMFM01000001.1"/>
</dbReference>
<comment type="similarity">
    <text evidence="5">Belongs to the bacterial solute-binding protein PotD/PotF family.</text>
</comment>
<dbReference type="Gene3D" id="3.40.190.10">
    <property type="entry name" value="Periplasmic binding protein-like II"/>
    <property type="match status" value="2"/>
</dbReference>
<dbReference type="CDD" id="cd13590">
    <property type="entry name" value="PBP2_PotD_PotF_like"/>
    <property type="match status" value="1"/>
</dbReference>
<dbReference type="AlphaFoldDB" id="A0A5B9DLJ4"/>
<dbReference type="GO" id="GO:0019808">
    <property type="term" value="F:polyamine binding"/>
    <property type="evidence" value="ECO:0007669"/>
    <property type="project" value="InterPro"/>
</dbReference>
<dbReference type="InterPro" id="IPR001188">
    <property type="entry name" value="Sperm_putr-bd"/>
</dbReference>
<evidence type="ECO:0000313" key="6">
    <source>
        <dbReference type="EMBL" id="QEE20037.1"/>
    </source>
</evidence>
<proteinExistence type="inferred from homology"/>
<dbReference type="OrthoDB" id="9769319at2"/>
<accession>A0A5B9DLJ4</accession>
<protein>
    <recommendedName>
        <fullName evidence="5">Putrescine-binding periplasmic protein</fullName>
    </recommendedName>
</protein>
<comment type="function">
    <text evidence="5">Required for the activity of the bacterial periplasmic transport system of putrescine.</text>
</comment>
<dbReference type="InterPro" id="IPR006059">
    <property type="entry name" value="SBP"/>
</dbReference>
<reference evidence="6 7" key="1">
    <citation type="journal article" date="2015" name="Int. J. Syst. Evol. Microbiol.">
        <title>Youhaiella tibetensis gen. nov., sp. nov., isolated from subsurface sediment.</title>
        <authorList>
            <person name="Wang Y.X."/>
            <person name="Huang F.Q."/>
            <person name="Nogi Y."/>
            <person name="Pang S.J."/>
            <person name="Wang P.K."/>
            <person name="Lv J."/>
        </authorList>
    </citation>
    <scope>NUCLEOTIDE SEQUENCE [LARGE SCALE GENOMIC DNA]</scope>
    <source>
        <strain evidence="7">fig4</strain>
    </source>
</reference>
<dbReference type="Proteomes" id="UP000321062">
    <property type="component" value="Chromosome"/>
</dbReference>
<keyword evidence="3" id="KW-0732">Signal</keyword>
<evidence type="ECO:0000256" key="5">
    <source>
        <dbReference type="PIRNR" id="PIRNR019574"/>
    </source>
</evidence>